<dbReference type="Pfam" id="PF12530">
    <property type="entry name" value="DUF3730"/>
    <property type="match status" value="1"/>
</dbReference>
<dbReference type="FunCoup" id="A0A2J7Q807">
    <property type="interactions" value="2"/>
</dbReference>
<dbReference type="GO" id="GO:0060147">
    <property type="term" value="P:regulation of post-transcriptional gene silencing"/>
    <property type="evidence" value="ECO:0007669"/>
    <property type="project" value="InterPro"/>
</dbReference>
<evidence type="ECO:0000313" key="4">
    <source>
        <dbReference type="Proteomes" id="UP000235965"/>
    </source>
</evidence>
<comment type="caution">
    <text evidence="3">The sequence shown here is derived from an EMBL/GenBank/DDBJ whole genome shotgun (WGS) entry which is preliminary data.</text>
</comment>
<evidence type="ECO:0000313" key="3">
    <source>
        <dbReference type="EMBL" id="PNF24705.1"/>
    </source>
</evidence>
<reference evidence="3 4" key="1">
    <citation type="submission" date="2017-12" db="EMBL/GenBank/DDBJ databases">
        <title>Hemimetabolous genomes reveal molecular basis of termite eusociality.</title>
        <authorList>
            <person name="Harrison M.C."/>
            <person name="Jongepier E."/>
            <person name="Robertson H.M."/>
            <person name="Arning N."/>
            <person name="Bitard-Feildel T."/>
            <person name="Chao H."/>
            <person name="Childers C.P."/>
            <person name="Dinh H."/>
            <person name="Doddapaneni H."/>
            <person name="Dugan S."/>
            <person name="Gowin J."/>
            <person name="Greiner C."/>
            <person name="Han Y."/>
            <person name="Hu H."/>
            <person name="Hughes D.S.T."/>
            <person name="Huylmans A.-K."/>
            <person name="Kemena C."/>
            <person name="Kremer L.P.M."/>
            <person name="Lee S.L."/>
            <person name="Lopez-Ezquerra A."/>
            <person name="Mallet L."/>
            <person name="Monroy-Kuhn J.M."/>
            <person name="Moser A."/>
            <person name="Murali S.C."/>
            <person name="Muzny D.M."/>
            <person name="Otani S."/>
            <person name="Piulachs M.-D."/>
            <person name="Poelchau M."/>
            <person name="Qu J."/>
            <person name="Schaub F."/>
            <person name="Wada-Katsumata A."/>
            <person name="Worley K.C."/>
            <person name="Xie Q."/>
            <person name="Ylla G."/>
            <person name="Poulsen M."/>
            <person name="Gibbs R.A."/>
            <person name="Schal C."/>
            <person name="Richards S."/>
            <person name="Belles X."/>
            <person name="Korb J."/>
            <person name="Bornberg-Bauer E."/>
        </authorList>
    </citation>
    <scope>NUCLEOTIDE SEQUENCE [LARGE SCALE GENOMIC DNA]</scope>
    <source>
        <tissue evidence="3">Whole body</tissue>
    </source>
</reference>
<dbReference type="PANTHER" id="PTHR16212">
    <property type="entry name" value="FOCADHESIN FAMILY MEMBER"/>
    <property type="match status" value="1"/>
</dbReference>
<feature type="domain" description="Focadhesin C-terminal" evidence="1">
    <location>
        <begin position="778"/>
        <end position="1112"/>
    </location>
</feature>
<evidence type="ECO:0000259" key="1">
    <source>
        <dbReference type="Pfam" id="PF11229"/>
    </source>
</evidence>
<dbReference type="OrthoDB" id="6354723at2759"/>
<dbReference type="InterPro" id="IPR016024">
    <property type="entry name" value="ARM-type_fold"/>
</dbReference>
<name>A0A2J7Q807_9NEOP</name>
<evidence type="ECO:0000259" key="2">
    <source>
        <dbReference type="Pfam" id="PF12530"/>
    </source>
</evidence>
<dbReference type="Proteomes" id="UP000235965">
    <property type="component" value="Unassembled WGS sequence"/>
</dbReference>
<dbReference type="SUPFAM" id="SSF48371">
    <property type="entry name" value="ARM repeat"/>
    <property type="match status" value="1"/>
</dbReference>
<dbReference type="PANTHER" id="PTHR16212:SF4">
    <property type="entry name" value="FOCADHESIN"/>
    <property type="match status" value="1"/>
</dbReference>
<dbReference type="EMBL" id="NEVH01016993">
    <property type="protein sequence ID" value="PNF24705.1"/>
    <property type="molecule type" value="Genomic_DNA"/>
</dbReference>
<dbReference type="EMBL" id="NEVH01016993">
    <property type="protein sequence ID" value="PNF24706.1"/>
    <property type="molecule type" value="Genomic_DNA"/>
</dbReference>
<proteinExistence type="predicted"/>
<accession>A0A2J7Q807</accession>
<dbReference type="STRING" id="105785.A0A2J7Q807"/>
<keyword evidence="4" id="KW-1185">Reference proteome</keyword>
<protein>
    <submittedName>
        <fullName evidence="3">Uncharacterized protein</fullName>
    </submittedName>
</protein>
<dbReference type="InterPro" id="IPR045163">
    <property type="entry name" value="Focadhesin/RST1"/>
</dbReference>
<dbReference type="InParanoid" id="A0A2J7Q807"/>
<dbReference type="InterPro" id="IPR022542">
    <property type="entry name" value="FOCAD/RST1_DUF3730"/>
</dbReference>
<feature type="domain" description="DUF3730" evidence="2">
    <location>
        <begin position="468"/>
        <end position="686"/>
    </location>
</feature>
<dbReference type="EMBL" id="NEVH01016993">
    <property type="protein sequence ID" value="PNF24703.1"/>
    <property type="molecule type" value="Genomic_DNA"/>
</dbReference>
<organism evidence="3 4">
    <name type="scientific">Cryptotermes secundus</name>
    <dbReference type="NCBI Taxonomy" id="105785"/>
    <lineage>
        <taxon>Eukaryota</taxon>
        <taxon>Metazoa</taxon>
        <taxon>Ecdysozoa</taxon>
        <taxon>Arthropoda</taxon>
        <taxon>Hexapoda</taxon>
        <taxon>Insecta</taxon>
        <taxon>Pterygota</taxon>
        <taxon>Neoptera</taxon>
        <taxon>Polyneoptera</taxon>
        <taxon>Dictyoptera</taxon>
        <taxon>Blattodea</taxon>
        <taxon>Blattoidea</taxon>
        <taxon>Termitoidae</taxon>
        <taxon>Kalotermitidae</taxon>
        <taxon>Cryptotermitinae</taxon>
        <taxon>Cryptotermes</taxon>
    </lineage>
</organism>
<dbReference type="Pfam" id="PF11229">
    <property type="entry name" value="Focadhesin"/>
    <property type="match status" value="1"/>
</dbReference>
<sequence length="1200" mass="135782">MDEIEYKLKKSNAILVVNAISKLVKAIKSKGAPHSGKIEELPELIFLKERCEDADPVINITACQGVITLVETGVLAVIPTLSGFIAALPTVRNYTGVISSIGALLIIDLKARLSENGSFQCPFNLRSPQHPLISVLKQNKDTWCDVFNIMQFICGHNEEIVAQNSLELLRPVFSYILFDPSLPPNLPMACQQQMWLLLLKTSFSSETKELLFEILCWFQVESETEILSTSHMFLVLVEFALQNEDSPLCTVLAPFTASLIHRLIHHGHDPRSCLSALTHLLAVSPETGSCIMMLLAKTIILCPVIYLKDLVIFCTSLVELKICNAISTKMFVCAVLQWLIYPSCLTGEALQTTTSILTWVNTTTSWSSSTGRIFANRLFNHLWNTDSLVGTAIEMCRLAETWQSNPAIVLIWLERIKKVPEVINEHLQLFMSALFVHNFDKNEVKQESFKLLLKIVENNNDFAATVMTLILYQLAKEKEPFIQLELLRGLTKMAVQKENVNLILHTLELLRNKHSMKTLLVDLYVRLWKVECRCYPYLQKLLMEDPIYGKEWKFDMTRALAIKEICEIRPEQHGPELVKLLSQILNQCASEQDGQSSALALQGITSLCNAEIVNIATTWRALAPRLSRDKRPVVIKSLCNFFGCVLSMQCSGQEYDKLVSEVVIKLWSYVSANKDVEVLSAALNVLSKADMGKMSLKTLPECYRQKLKLPASYAKTPVDAARKPEDVLTYIPGECWIQMLQNLEPSALDAAGDMLAEWLSVELTFFRSGINRTAGARGEPPNYSCLHHHSICRAIIDYLQRSSQITPEPSKIPVARQCLRILSHNFPRTLPPLNWTFLQEFLQEPELRYYSLTIATVQASTSESARRVIEKYLNTFDPSTENEKIISHLFNHLGDLCKGVPPNSLKPFIEKSLNLALEVSLAYEGDEEKALLKDLLFQIKATLKRDDIHDANRTMLSLLVEGFQEKLDANSKYFDAYVDCVTELTSKYLERMTSPSSFWEVTPDKLRRALRIRSAVACKADTEVPLVWLNDCIDAALDLVGEQTSVLQNIASVMTCVQQHETNSRWLMELLGQIENAVKKKTESDNQQALVFLCDVFLLTVIILSGCDCFVPTLDSITSSRENRLLLFPQALLTLLAKEQWKAVALQVMEWLYHVQNLGVISPLYADAFRCGLMALRHDRYFKISSVWMRFVSCKRMKLQ</sequence>
<gene>
    <name evidence="3" type="ORF">B7P43_G17355</name>
</gene>
<dbReference type="AlphaFoldDB" id="A0A2J7Q807"/>
<dbReference type="InterPro" id="IPR021392">
    <property type="entry name" value="Focadhesin_C"/>
</dbReference>